<reference evidence="1" key="2">
    <citation type="submission" date="2017-11" db="EMBL/GenBank/DDBJ databases">
        <title>Coralsnake Venomics: Analyses of Venom Gland Transcriptomes and Proteomes of Six Brazilian Taxa.</title>
        <authorList>
            <person name="Aird S.D."/>
            <person name="Jorge da Silva N."/>
            <person name="Qiu L."/>
            <person name="Villar-Briones A."/>
            <person name="Aparecida-Saddi V."/>
            <person name="Campos-Telles M.P."/>
            <person name="Grau M."/>
            <person name="Mikheyev A.S."/>
        </authorList>
    </citation>
    <scope>NUCLEOTIDE SEQUENCE</scope>
    <source>
        <tissue evidence="1">Venom_gland</tissue>
    </source>
</reference>
<dbReference type="EMBL" id="IACM01112711">
    <property type="protein sequence ID" value="LAB36148.1"/>
    <property type="molecule type" value="Transcribed_RNA"/>
</dbReference>
<reference evidence="1" key="1">
    <citation type="submission" date="2017-07" db="EMBL/GenBank/DDBJ databases">
        <authorList>
            <person name="Mikheyev A."/>
            <person name="Grau M."/>
        </authorList>
    </citation>
    <scope>NUCLEOTIDE SEQUENCE</scope>
    <source>
        <tissue evidence="1">Venom_gland</tissue>
    </source>
</reference>
<proteinExistence type="predicted"/>
<organism evidence="1">
    <name type="scientific">Micrurus spixii</name>
    <name type="common">Amazon coral snake</name>
    <dbReference type="NCBI Taxonomy" id="129469"/>
    <lineage>
        <taxon>Eukaryota</taxon>
        <taxon>Metazoa</taxon>
        <taxon>Chordata</taxon>
        <taxon>Craniata</taxon>
        <taxon>Vertebrata</taxon>
        <taxon>Euteleostomi</taxon>
        <taxon>Lepidosauria</taxon>
        <taxon>Squamata</taxon>
        <taxon>Bifurcata</taxon>
        <taxon>Unidentata</taxon>
        <taxon>Episquamata</taxon>
        <taxon>Toxicofera</taxon>
        <taxon>Serpentes</taxon>
        <taxon>Colubroidea</taxon>
        <taxon>Elapidae</taxon>
        <taxon>Elapinae</taxon>
        <taxon>Micrurus</taxon>
    </lineage>
</organism>
<dbReference type="EMBL" id="IACM01112710">
    <property type="protein sequence ID" value="LAB36145.1"/>
    <property type="molecule type" value="Transcribed_RNA"/>
</dbReference>
<accession>A0A2D4MSU8</accession>
<protein>
    <submittedName>
        <fullName evidence="1">Uncharacterized protein</fullName>
    </submittedName>
</protein>
<evidence type="ECO:0000313" key="1">
    <source>
        <dbReference type="EMBL" id="LAB36148.1"/>
    </source>
</evidence>
<dbReference type="AlphaFoldDB" id="A0A2D4MSU8"/>
<name>A0A2D4MSU8_9SAUR</name>
<sequence>MPISLSPEHILLSAAFIEFLLVQDACPFSLLDIQKSLSPNNTDQSLLKSTLFTSPKALLWAKRGQRETVWTGLQAGLENCPSSIPLSSKLGGDTRGGTGLKHSDVFVGRGLVFGKP</sequence>